<feature type="region of interest" description="Disordered" evidence="1">
    <location>
        <begin position="149"/>
        <end position="176"/>
    </location>
</feature>
<evidence type="ECO:0000313" key="3">
    <source>
        <dbReference type="EMBL" id="KAJ7786202.1"/>
    </source>
</evidence>
<evidence type="ECO:0000256" key="1">
    <source>
        <dbReference type="SAM" id="MobiDB-lite"/>
    </source>
</evidence>
<dbReference type="Gene3D" id="3.90.550.20">
    <property type="match status" value="1"/>
</dbReference>
<dbReference type="InterPro" id="IPR051733">
    <property type="entry name" value="WD_repeat_DCAF13/WDSOF1"/>
</dbReference>
<keyword evidence="4" id="KW-1185">Reference proteome</keyword>
<accession>A0AAD7KJ78</accession>
<gene>
    <name evidence="3" type="ORF">B0H16DRAFT_1401317</name>
</gene>
<name>A0AAD7KJ78_9AGAR</name>
<dbReference type="EMBL" id="JARKIB010000001">
    <property type="protein sequence ID" value="KAJ7786202.1"/>
    <property type="molecule type" value="Genomic_DNA"/>
</dbReference>
<dbReference type="Proteomes" id="UP001215598">
    <property type="component" value="Unassembled WGS sequence"/>
</dbReference>
<keyword evidence="2" id="KW-1133">Transmembrane helix</keyword>
<dbReference type="PANTHER" id="PTHR22851">
    <property type="entry name" value="U3 SMALL NUCLEOLAR RNA U3 SNORNA ASSOCIATED PROTEIN"/>
    <property type="match status" value="1"/>
</dbReference>
<dbReference type="InterPro" id="IPR029044">
    <property type="entry name" value="Nucleotide-diphossugar_trans"/>
</dbReference>
<dbReference type="PANTHER" id="PTHR22851:SF1">
    <property type="entry name" value="GLYCOSYLTRANSFERASE FAMILY 32 PROTEIN"/>
    <property type="match status" value="1"/>
</dbReference>
<dbReference type="AlphaFoldDB" id="A0AAD7KJ78"/>
<feature type="region of interest" description="Disordered" evidence="1">
    <location>
        <begin position="445"/>
        <end position="485"/>
    </location>
</feature>
<evidence type="ECO:0000313" key="4">
    <source>
        <dbReference type="Proteomes" id="UP001215598"/>
    </source>
</evidence>
<reference evidence="3" key="1">
    <citation type="submission" date="2023-03" db="EMBL/GenBank/DDBJ databases">
        <title>Massive genome expansion in bonnet fungi (Mycena s.s.) driven by repeated elements and novel gene families across ecological guilds.</title>
        <authorList>
            <consortium name="Lawrence Berkeley National Laboratory"/>
            <person name="Harder C.B."/>
            <person name="Miyauchi S."/>
            <person name="Viragh M."/>
            <person name="Kuo A."/>
            <person name="Thoen E."/>
            <person name="Andreopoulos B."/>
            <person name="Lu D."/>
            <person name="Skrede I."/>
            <person name="Drula E."/>
            <person name="Henrissat B."/>
            <person name="Morin E."/>
            <person name="Kohler A."/>
            <person name="Barry K."/>
            <person name="LaButti K."/>
            <person name="Morin E."/>
            <person name="Salamov A."/>
            <person name="Lipzen A."/>
            <person name="Mereny Z."/>
            <person name="Hegedus B."/>
            <person name="Baldrian P."/>
            <person name="Stursova M."/>
            <person name="Weitz H."/>
            <person name="Taylor A."/>
            <person name="Grigoriev I.V."/>
            <person name="Nagy L.G."/>
            <person name="Martin F."/>
            <person name="Kauserud H."/>
        </authorList>
    </citation>
    <scope>NUCLEOTIDE SEQUENCE</scope>
    <source>
        <strain evidence="3">CBHHK182m</strain>
    </source>
</reference>
<feature type="transmembrane region" description="Helical" evidence="2">
    <location>
        <begin position="72"/>
        <end position="91"/>
    </location>
</feature>
<feature type="compositionally biased region" description="Low complexity" evidence="1">
    <location>
        <begin position="154"/>
        <end position="167"/>
    </location>
</feature>
<dbReference type="SUPFAM" id="SSF53448">
    <property type="entry name" value="Nucleotide-diphospho-sugar transferases"/>
    <property type="match status" value="1"/>
</dbReference>
<proteinExistence type="predicted"/>
<sequence>MSSNKARLRSGSLRSLPHYASSSAVVEEKFHGRISPWFISVPLAIPGLRTRRLRIWMLNPRRMHQYFGRKRGYLLMVLIFAAMAFTTFALAKRFGTEEKTWPAFTGDPPTLVYRREDLQRIWTWEIASGHYPSRRRLPEQLGLKSVLDNPSLPPRRASLPPRFRAPSGPSTVHTHGIGPRRVYLDIQSHPPDVAYPPRPVPGSIADLDIVMEHCDFSEKKYVRDCLEFLRLGGGLDNGKRLRRGKMDDMKYIYLEQLDAGNETIPPEVAGEAPAIVTSVATTDPDSGLTKKRGVDWEVPPIALPSPPDYRPYASLSNPCDPESPRIFHMFWTGPFTDKPYLALLSFLFTQNTGLHLHDYPADTAGCRPQFWLWINPGPAAAVPNPSALHDMFAQLKSNPWAAPFLHPRFKDVIMFKLWNTTEQLDGVPELAKEWRTRESLFNSGGHVISVPPKKEDATSSSGSGNETEKAKADEDDILNRTGSKSSTSYDRLSVILSDMARFILCHRFGGIYLDADTIMLRDWEEMLGWKGAFAYRWSRLEKYNTAVLHLNKESALGTFLFRTALKNDLGILLSPCRTVTLTPNLDFHPMTVSRYLKEAYLEGLLLRLPDALFDSAWLNTEYYQRDRPPQPYFTDFADFFDTPLGISAAPHALGFDGFFKGAYSYHFHNYWWKPFDPPRNWPDLGSRFIAGERAARASARAATQSAVSVEEKPETEEGEDLIEDDQRDLDWSTVLKRTMESYVRGERPNMYGEWLEW</sequence>
<organism evidence="3 4">
    <name type="scientific">Mycena metata</name>
    <dbReference type="NCBI Taxonomy" id="1033252"/>
    <lineage>
        <taxon>Eukaryota</taxon>
        <taxon>Fungi</taxon>
        <taxon>Dikarya</taxon>
        <taxon>Basidiomycota</taxon>
        <taxon>Agaricomycotina</taxon>
        <taxon>Agaricomycetes</taxon>
        <taxon>Agaricomycetidae</taxon>
        <taxon>Agaricales</taxon>
        <taxon>Marasmiineae</taxon>
        <taxon>Mycenaceae</taxon>
        <taxon>Mycena</taxon>
    </lineage>
</organism>
<dbReference type="GO" id="GO:0000462">
    <property type="term" value="P:maturation of SSU-rRNA from tricistronic rRNA transcript (SSU-rRNA, 5.8S rRNA, LSU-rRNA)"/>
    <property type="evidence" value="ECO:0007669"/>
    <property type="project" value="TreeGrafter"/>
</dbReference>
<comment type="caution">
    <text evidence="3">The sequence shown here is derived from an EMBL/GenBank/DDBJ whole genome shotgun (WGS) entry which is preliminary data.</text>
</comment>
<dbReference type="GO" id="GO:0032040">
    <property type="term" value="C:small-subunit processome"/>
    <property type="evidence" value="ECO:0007669"/>
    <property type="project" value="TreeGrafter"/>
</dbReference>
<feature type="compositionally biased region" description="Acidic residues" evidence="1">
    <location>
        <begin position="713"/>
        <end position="723"/>
    </location>
</feature>
<feature type="region of interest" description="Disordered" evidence="1">
    <location>
        <begin position="701"/>
        <end position="723"/>
    </location>
</feature>
<keyword evidence="2" id="KW-0812">Transmembrane</keyword>
<protein>
    <submittedName>
        <fullName evidence="3">Glycosyltransferase family 32 protein</fullName>
    </submittedName>
</protein>
<keyword evidence="2" id="KW-0472">Membrane</keyword>
<evidence type="ECO:0000256" key="2">
    <source>
        <dbReference type="SAM" id="Phobius"/>
    </source>
</evidence>